<proteinExistence type="inferred from homology"/>
<keyword evidence="3 7" id="KW-0521">NADP</keyword>
<dbReference type="GO" id="GO:0042823">
    <property type="term" value="P:pyridoxal phosphate biosynthetic process"/>
    <property type="evidence" value="ECO:0007669"/>
    <property type="project" value="UniProtKB-UniRule"/>
</dbReference>
<dbReference type="Gene3D" id="3.40.718.10">
    <property type="entry name" value="Isopropylmalate Dehydrogenase"/>
    <property type="match status" value="1"/>
</dbReference>
<dbReference type="GO" id="GO:0000287">
    <property type="term" value="F:magnesium ion binding"/>
    <property type="evidence" value="ECO:0007669"/>
    <property type="project" value="UniProtKB-UniRule"/>
</dbReference>
<keyword evidence="2 7" id="KW-0479">Metal-binding</keyword>
<dbReference type="RefSeq" id="WP_027289233.1">
    <property type="nucleotide sequence ID" value="NZ_NRRE01000026.1"/>
</dbReference>
<keyword evidence="9" id="KW-1185">Reference proteome</keyword>
<protein>
    <recommendedName>
        <fullName evidence="7">4-hydroxythreonine-4-phosphate dehydrogenase</fullName>
        <ecNumber evidence="7">1.1.1.262</ecNumber>
    </recommendedName>
    <alternativeName>
        <fullName evidence="7">4-(phosphohydroxy)-L-threonine dehydrogenase</fullName>
    </alternativeName>
</protein>
<comment type="cofactor">
    <cofactor evidence="7">
        <name>Zn(2+)</name>
        <dbReference type="ChEBI" id="CHEBI:29105"/>
    </cofactor>
    <cofactor evidence="7">
        <name>Mg(2+)</name>
        <dbReference type="ChEBI" id="CHEBI:18420"/>
    </cofactor>
    <cofactor evidence="7">
        <name>Co(2+)</name>
        <dbReference type="ChEBI" id="CHEBI:48828"/>
    </cofactor>
    <text evidence="7">Binds 1 divalent metal cation per subunit. Can use ions such as Zn(2+), Mg(2+) or Co(2+).</text>
</comment>
<organism evidence="8 9">
    <name type="scientific">Rhodovibrio salinarum</name>
    <dbReference type="NCBI Taxonomy" id="1087"/>
    <lineage>
        <taxon>Bacteria</taxon>
        <taxon>Pseudomonadati</taxon>
        <taxon>Pseudomonadota</taxon>
        <taxon>Alphaproteobacteria</taxon>
        <taxon>Rhodospirillales</taxon>
        <taxon>Rhodovibrionaceae</taxon>
        <taxon>Rhodovibrio</taxon>
    </lineage>
</organism>
<comment type="pathway">
    <text evidence="7">Cofactor biosynthesis; pyridoxine 5'-phosphate biosynthesis; pyridoxine 5'-phosphate from D-erythrose 4-phosphate: step 4/5.</text>
</comment>
<dbReference type="NCBIfam" id="TIGR00557">
    <property type="entry name" value="pdxA"/>
    <property type="match status" value="1"/>
</dbReference>
<sequence length="351" mass="36722">MSKPRVHDRPTPEVPLALTMGEPAGIGGEIALAAWLQRASAGLTPFVLLDDPARLRALADHLGWSVPVVEVARAGEATDAFAEGLPVLPHLLPVHPAPGNPTGETAEAVLASIREAVRLTRAGETAAVVTNPIAKHVLTATGFDHPGHTEYLAWLAADGGPVPEPVMLLTCPELSVVPVTIHIPLAEVARRLSQSAIEHAGRVTAQAMARDFGIAHPRLAVAGVNPHASENGTIGREDIEIVAPACQTLRAEGIEVAGPLSADTLFHPRARQGYDAVLCMYHDQALIPIKTIDFARGVNATLGLPFVRTSPDHGTAFGIAGTGQADPASLIEALTTARRMARGRARSTTTA</sequence>
<dbReference type="NCBIfam" id="NF003699">
    <property type="entry name" value="PRK05312.1"/>
    <property type="match status" value="1"/>
</dbReference>
<comment type="caution">
    <text evidence="8">The sequence shown here is derived from an EMBL/GenBank/DDBJ whole genome shotgun (WGS) entry which is preliminary data.</text>
</comment>
<dbReference type="InterPro" id="IPR037510">
    <property type="entry name" value="PdxA"/>
</dbReference>
<dbReference type="GO" id="GO:0050897">
    <property type="term" value="F:cobalt ion binding"/>
    <property type="evidence" value="ECO:0007669"/>
    <property type="project" value="UniProtKB-UniRule"/>
</dbReference>
<evidence type="ECO:0000313" key="9">
    <source>
        <dbReference type="Proteomes" id="UP000778970"/>
    </source>
</evidence>
<dbReference type="AlphaFoldDB" id="A0A934QI72"/>
<gene>
    <name evidence="7" type="primary">pdxA</name>
    <name evidence="8" type="ORF">CKO21_09620</name>
</gene>
<keyword evidence="7" id="KW-0170">Cobalt</keyword>
<evidence type="ECO:0000256" key="3">
    <source>
        <dbReference type="ARBA" id="ARBA00022857"/>
    </source>
</evidence>
<dbReference type="Proteomes" id="UP000778970">
    <property type="component" value="Unassembled WGS sequence"/>
</dbReference>
<evidence type="ECO:0000256" key="5">
    <source>
        <dbReference type="ARBA" id="ARBA00023027"/>
    </source>
</evidence>
<dbReference type="PANTHER" id="PTHR30004:SF6">
    <property type="entry name" value="D-THREONATE 4-PHOSPHATE DEHYDROGENASE"/>
    <property type="match status" value="1"/>
</dbReference>
<dbReference type="InterPro" id="IPR005255">
    <property type="entry name" value="PdxA_fam"/>
</dbReference>
<dbReference type="EMBL" id="NRRE01000026">
    <property type="protein sequence ID" value="MBK1697501.1"/>
    <property type="molecule type" value="Genomic_DNA"/>
</dbReference>
<evidence type="ECO:0000313" key="8">
    <source>
        <dbReference type="EMBL" id="MBK1697501.1"/>
    </source>
</evidence>
<reference evidence="8" key="2">
    <citation type="journal article" date="2020" name="Microorganisms">
        <title>Osmotic Adaptation and Compatible Solute Biosynthesis of Phototrophic Bacteria as Revealed from Genome Analyses.</title>
        <authorList>
            <person name="Imhoff J.F."/>
            <person name="Rahn T."/>
            <person name="Kunzel S."/>
            <person name="Keller A."/>
            <person name="Neulinger S.C."/>
        </authorList>
    </citation>
    <scope>NUCLEOTIDE SEQUENCE</scope>
    <source>
        <strain evidence="8">DSM 9154</strain>
    </source>
</reference>
<dbReference type="EC" id="1.1.1.262" evidence="7"/>
<feature type="binding site" evidence="7">
    <location>
        <position position="227"/>
    </location>
    <ligand>
        <name>a divalent metal cation</name>
        <dbReference type="ChEBI" id="CHEBI:60240"/>
        <note>ligand shared between dimeric partners</note>
    </ligand>
</feature>
<dbReference type="GO" id="GO:0050570">
    <property type="term" value="F:4-hydroxythreonine-4-phosphate dehydrogenase activity"/>
    <property type="evidence" value="ECO:0007669"/>
    <property type="project" value="UniProtKB-UniRule"/>
</dbReference>
<comment type="subunit">
    <text evidence="7">Homodimer.</text>
</comment>
<feature type="binding site" evidence="7">
    <location>
        <position position="299"/>
    </location>
    <ligand>
        <name>substrate</name>
    </ligand>
</feature>
<reference evidence="8" key="1">
    <citation type="submission" date="2017-08" db="EMBL/GenBank/DDBJ databases">
        <authorList>
            <person name="Imhoff J.F."/>
            <person name="Rahn T."/>
            <person name="Kuenzel S."/>
            <person name="Neulinger S.C."/>
        </authorList>
    </citation>
    <scope>NUCLEOTIDE SEQUENCE</scope>
    <source>
        <strain evidence="8">DSM 9154</strain>
    </source>
</reference>
<comment type="subcellular location">
    <subcellularLocation>
        <location evidence="7">Cytoplasm</location>
    </subcellularLocation>
</comment>
<feature type="binding site" evidence="7">
    <location>
        <position position="282"/>
    </location>
    <ligand>
        <name>a divalent metal cation</name>
        <dbReference type="ChEBI" id="CHEBI:60240"/>
        <note>ligand shared between dimeric partners</note>
    </ligand>
</feature>
<feature type="binding site" evidence="7">
    <location>
        <position position="308"/>
    </location>
    <ligand>
        <name>substrate</name>
    </ligand>
</feature>
<name>A0A934QI72_9PROT</name>
<dbReference type="GO" id="GO:0008615">
    <property type="term" value="P:pyridoxine biosynthetic process"/>
    <property type="evidence" value="ECO:0007669"/>
    <property type="project" value="UniProtKB-UniRule"/>
</dbReference>
<dbReference type="Pfam" id="PF04166">
    <property type="entry name" value="PdxA"/>
    <property type="match status" value="1"/>
</dbReference>
<feature type="binding site" evidence="7">
    <location>
        <position position="149"/>
    </location>
    <ligand>
        <name>substrate</name>
    </ligand>
</feature>
<dbReference type="GO" id="GO:0008270">
    <property type="term" value="F:zinc ion binding"/>
    <property type="evidence" value="ECO:0007669"/>
    <property type="project" value="UniProtKB-UniRule"/>
</dbReference>
<feature type="binding site" evidence="7">
    <location>
        <position position="290"/>
    </location>
    <ligand>
        <name>substrate</name>
    </ligand>
</feature>
<keyword evidence="5 7" id="KW-0520">NAD</keyword>
<keyword evidence="7" id="KW-0862">Zinc</keyword>
<dbReference type="HAMAP" id="MF_00536">
    <property type="entry name" value="PdxA"/>
    <property type="match status" value="1"/>
</dbReference>
<dbReference type="GO" id="GO:0005737">
    <property type="term" value="C:cytoplasm"/>
    <property type="evidence" value="ECO:0007669"/>
    <property type="project" value="UniProtKB-SubCell"/>
</dbReference>
<comment type="miscellaneous">
    <text evidence="7">The active site is located at the dimer interface.</text>
</comment>
<comment type="catalytic activity">
    <reaction evidence="7">
        <text>4-(phosphooxy)-L-threonine + NAD(+) = 3-amino-2-oxopropyl phosphate + CO2 + NADH</text>
        <dbReference type="Rhea" id="RHEA:32275"/>
        <dbReference type="ChEBI" id="CHEBI:16526"/>
        <dbReference type="ChEBI" id="CHEBI:57279"/>
        <dbReference type="ChEBI" id="CHEBI:57540"/>
        <dbReference type="ChEBI" id="CHEBI:57945"/>
        <dbReference type="ChEBI" id="CHEBI:58452"/>
        <dbReference type="EC" id="1.1.1.262"/>
    </reaction>
</comment>
<evidence type="ECO:0000256" key="6">
    <source>
        <dbReference type="ARBA" id="ARBA00023096"/>
    </source>
</evidence>
<keyword evidence="7" id="KW-0460">Magnesium</keyword>
<dbReference type="PANTHER" id="PTHR30004">
    <property type="entry name" value="4-HYDROXYTHREONINE-4-PHOSPHATE DEHYDROGENASE"/>
    <property type="match status" value="1"/>
</dbReference>
<dbReference type="GO" id="GO:0051287">
    <property type="term" value="F:NAD binding"/>
    <property type="evidence" value="ECO:0007669"/>
    <property type="project" value="InterPro"/>
</dbReference>
<feature type="binding site" evidence="7">
    <location>
        <position position="182"/>
    </location>
    <ligand>
        <name>a divalent metal cation</name>
        <dbReference type="ChEBI" id="CHEBI:60240"/>
        <note>ligand shared between dimeric partners</note>
    </ligand>
</feature>
<keyword evidence="6 7" id="KW-0664">Pyridoxine biosynthesis</keyword>
<evidence type="ECO:0000256" key="2">
    <source>
        <dbReference type="ARBA" id="ARBA00022723"/>
    </source>
</evidence>
<evidence type="ECO:0000256" key="1">
    <source>
        <dbReference type="ARBA" id="ARBA00022490"/>
    </source>
</evidence>
<evidence type="ECO:0000256" key="7">
    <source>
        <dbReference type="HAMAP-Rule" id="MF_00536"/>
    </source>
</evidence>
<comment type="function">
    <text evidence="7">Catalyzes the NAD(P)-dependent oxidation of 4-(phosphooxy)-L-threonine (HTP) into 2-amino-3-oxo-4-(phosphooxy)butyric acid which spontaneously decarboxylates to form 3-amino-2-oxopropyl phosphate (AHAP).</text>
</comment>
<evidence type="ECO:0000256" key="4">
    <source>
        <dbReference type="ARBA" id="ARBA00023002"/>
    </source>
</evidence>
<accession>A0A934QI72</accession>
<keyword evidence="4 7" id="KW-0560">Oxidoreductase</keyword>
<keyword evidence="1 7" id="KW-0963">Cytoplasm</keyword>
<feature type="binding site" evidence="7">
    <location>
        <position position="148"/>
    </location>
    <ligand>
        <name>substrate</name>
    </ligand>
</feature>
<comment type="similarity">
    <text evidence="7">Belongs to the PdxA family.</text>
</comment>
<dbReference type="SUPFAM" id="SSF53659">
    <property type="entry name" value="Isocitrate/Isopropylmalate dehydrogenase-like"/>
    <property type="match status" value="1"/>
</dbReference>